<feature type="signal peptide" evidence="2">
    <location>
        <begin position="1"/>
        <end position="19"/>
    </location>
</feature>
<comment type="caution">
    <text evidence="3">The sequence shown here is derived from an EMBL/GenBank/DDBJ whole genome shotgun (WGS) entry which is preliminary data.</text>
</comment>
<keyword evidence="4" id="KW-1185">Reference proteome</keyword>
<sequence>MKKLLFAAILLLVVSAGNAYPNGPVHGMTPGMPAGGPGMMESSLVAALDWLDLSATQKGKMTELFKARIADMDKAEQGAEARFKRMEALREAAEKGDVETVRALMREEGAEREERMLQGVRFVASFRSVLTDAQRARVDDVRARFKARMQPGGEPERGAMQKGPGMHAPAPEAMGDGPGHAGGNAGMPPKAQGRHGKPYGGPAPADLKQMLERWIHENA</sequence>
<dbReference type="RefSeq" id="WP_174408529.1">
    <property type="nucleotide sequence ID" value="NZ_BLVP01000001.1"/>
</dbReference>
<dbReference type="AlphaFoldDB" id="A0A7J0BQ83"/>
<evidence type="ECO:0000256" key="1">
    <source>
        <dbReference type="SAM" id="MobiDB-lite"/>
    </source>
</evidence>
<dbReference type="EMBL" id="BLVP01000001">
    <property type="protein sequence ID" value="GFM35867.1"/>
    <property type="molecule type" value="Genomic_DNA"/>
</dbReference>
<dbReference type="Gene3D" id="1.20.120.1490">
    <property type="match status" value="1"/>
</dbReference>
<accession>A0A7J0BQ83</accession>
<dbReference type="Proteomes" id="UP000503820">
    <property type="component" value="Unassembled WGS sequence"/>
</dbReference>
<gene>
    <name evidence="3" type="ORF">DSM19430T_05510</name>
</gene>
<evidence type="ECO:0000256" key="2">
    <source>
        <dbReference type="SAM" id="SignalP"/>
    </source>
</evidence>
<evidence type="ECO:0000313" key="3">
    <source>
        <dbReference type="EMBL" id="GFM35867.1"/>
    </source>
</evidence>
<proteinExistence type="predicted"/>
<dbReference type="Pfam" id="PF07813">
    <property type="entry name" value="LTXXQ"/>
    <property type="match status" value="1"/>
</dbReference>
<dbReference type="InterPro" id="IPR012899">
    <property type="entry name" value="LTXXQ"/>
</dbReference>
<feature type="region of interest" description="Disordered" evidence="1">
    <location>
        <begin position="148"/>
        <end position="205"/>
    </location>
</feature>
<organism evidence="3 4">
    <name type="scientific">Desulfovibrio psychrotolerans</name>
    <dbReference type="NCBI Taxonomy" id="415242"/>
    <lineage>
        <taxon>Bacteria</taxon>
        <taxon>Pseudomonadati</taxon>
        <taxon>Thermodesulfobacteriota</taxon>
        <taxon>Desulfovibrionia</taxon>
        <taxon>Desulfovibrionales</taxon>
        <taxon>Desulfovibrionaceae</taxon>
        <taxon>Desulfovibrio</taxon>
    </lineage>
</organism>
<feature type="chain" id="PRO_5029672938" description="Periplasmic heavy metal sensor" evidence="2">
    <location>
        <begin position="20"/>
        <end position="219"/>
    </location>
</feature>
<keyword evidence="2" id="KW-0732">Signal</keyword>
<feature type="compositionally biased region" description="Gly residues" evidence="1">
    <location>
        <begin position="176"/>
        <end position="185"/>
    </location>
</feature>
<reference evidence="3 4" key="1">
    <citation type="submission" date="2020-05" db="EMBL/GenBank/DDBJ databases">
        <title>Draft genome sequence of Desulfovibrio psychrotolerans JS1T.</title>
        <authorList>
            <person name="Ueno A."/>
            <person name="Tamazawa S."/>
            <person name="Tamamura S."/>
            <person name="Murakami T."/>
            <person name="Kiyama T."/>
            <person name="Inomata H."/>
            <person name="Amano Y."/>
            <person name="Miyakawa K."/>
            <person name="Tamaki H."/>
            <person name="Naganuma T."/>
            <person name="Kaneko K."/>
        </authorList>
    </citation>
    <scope>NUCLEOTIDE SEQUENCE [LARGE SCALE GENOMIC DNA]</scope>
    <source>
        <strain evidence="3 4">JS1</strain>
    </source>
</reference>
<evidence type="ECO:0000313" key="4">
    <source>
        <dbReference type="Proteomes" id="UP000503820"/>
    </source>
</evidence>
<protein>
    <recommendedName>
        <fullName evidence="5">Periplasmic heavy metal sensor</fullName>
    </recommendedName>
</protein>
<name>A0A7J0BQ83_9BACT</name>
<evidence type="ECO:0008006" key="5">
    <source>
        <dbReference type="Google" id="ProtNLM"/>
    </source>
</evidence>